<feature type="transmembrane region" description="Helical" evidence="16">
    <location>
        <begin position="597"/>
        <end position="616"/>
    </location>
</feature>
<gene>
    <name evidence="18" type="primary">feoB</name>
    <name evidence="18" type="ORF">GP475_00415</name>
</gene>
<dbReference type="PRINTS" id="PR00326">
    <property type="entry name" value="GTP1OBG"/>
</dbReference>
<evidence type="ECO:0000256" key="4">
    <source>
        <dbReference type="ARBA" id="ARBA00022475"/>
    </source>
</evidence>
<dbReference type="CDD" id="cd01879">
    <property type="entry name" value="FeoB"/>
    <property type="match status" value="1"/>
</dbReference>
<feature type="transmembrane region" description="Helical" evidence="16">
    <location>
        <begin position="302"/>
        <end position="331"/>
    </location>
</feature>
<feature type="binding site" evidence="15">
    <location>
        <position position="50"/>
    </location>
    <ligand>
        <name>Mg(2+)</name>
        <dbReference type="ChEBI" id="CHEBI:18420"/>
        <label>2</label>
    </ligand>
</feature>
<dbReference type="RefSeq" id="WP_187974717.1">
    <property type="nucleotide sequence ID" value="NZ_CP046884.1"/>
</dbReference>
<evidence type="ECO:0000313" key="19">
    <source>
        <dbReference type="Proteomes" id="UP000516320"/>
    </source>
</evidence>
<comment type="similarity">
    <text evidence="16">Belongs to the TRAFAC class TrmE-Era-EngA-EngB-Septin-like GTPase superfamily. FeoB GTPase (TC 9.A.8) family.</text>
</comment>
<evidence type="ECO:0000313" key="18">
    <source>
        <dbReference type="EMBL" id="QNQ89262.1"/>
    </source>
</evidence>
<keyword evidence="8 16" id="KW-1133">Transmembrane helix</keyword>
<evidence type="ECO:0000256" key="8">
    <source>
        <dbReference type="ARBA" id="ARBA00022989"/>
    </source>
</evidence>
<comment type="caution">
    <text evidence="16">Lacks conserved residue(s) required for the propagation of feature annotation.</text>
</comment>
<keyword evidence="4" id="KW-1003">Cell membrane</keyword>
<feature type="binding site" evidence="15">
    <location>
        <position position="51"/>
    </location>
    <ligand>
        <name>Mg(2+)</name>
        <dbReference type="ChEBI" id="CHEBI:18420"/>
        <label>2</label>
    </ligand>
</feature>
<evidence type="ECO:0000256" key="2">
    <source>
        <dbReference type="ARBA" id="ARBA00004651"/>
    </source>
</evidence>
<feature type="binding site" evidence="14">
    <location>
        <begin position="61"/>
        <end position="65"/>
    </location>
    <ligand>
        <name>GTP</name>
        <dbReference type="ChEBI" id="CHEBI:37565"/>
        <label>1</label>
    </ligand>
</feature>
<evidence type="ECO:0000256" key="16">
    <source>
        <dbReference type="RuleBase" id="RU362098"/>
    </source>
</evidence>
<evidence type="ECO:0000256" key="12">
    <source>
        <dbReference type="ARBA" id="ARBA00023136"/>
    </source>
</evidence>
<dbReference type="GO" id="GO:0005525">
    <property type="term" value="F:GTP binding"/>
    <property type="evidence" value="ECO:0007669"/>
    <property type="project" value="UniProtKB-KW"/>
</dbReference>
<reference evidence="18 19" key="1">
    <citation type="submission" date="2019-12" db="EMBL/GenBank/DDBJ databases">
        <title>Corynebacterium sp. nov., isolated from feces of the Anser Albifrons in China.</title>
        <authorList>
            <person name="Liu Q."/>
        </authorList>
    </citation>
    <scope>NUCLEOTIDE SEQUENCE [LARGE SCALE GENOMIC DNA]</scope>
    <source>
        <strain evidence="18 19">4H37-19</strain>
    </source>
</reference>
<protein>
    <recommendedName>
        <fullName evidence="13 16">Ferrous iron transport protein B</fullName>
    </recommendedName>
</protein>
<dbReference type="GO" id="GO:0046872">
    <property type="term" value="F:metal ion binding"/>
    <property type="evidence" value="ECO:0007669"/>
    <property type="project" value="UniProtKB-KW"/>
</dbReference>
<evidence type="ECO:0000256" key="5">
    <source>
        <dbReference type="ARBA" id="ARBA00022496"/>
    </source>
</evidence>
<feature type="binding site" evidence="14">
    <location>
        <begin position="82"/>
        <end position="85"/>
    </location>
    <ligand>
        <name>GTP</name>
        <dbReference type="ChEBI" id="CHEBI:37565"/>
        <label>1</label>
    </ligand>
</feature>
<evidence type="ECO:0000256" key="7">
    <source>
        <dbReference type="ARBA" id="ARBA00022741"/>
    </source>
</evidence>
<comment type="subcellular location">
    <subcellularLocation>
        <location evidence="16">Cell inner membrane</location>
        <topology evidence="16">Multi-pass membrane protein</topology>
    </subcellularLocation>
    <subcellularLocation>
        <location evidence="2">Cell membrane</location>
        <topology evidence="2">Multi-pass membrane protein</topology>
    </subcellularLocation>
</comment>
<organism evidence="18 19">
    <name type="scientific">Corynebacterium poyangense</name>
    <dbReference type="NCBI Taxonomy" id="2684405"/>
    <lineage>
        <taxon>Bacteria</taxon>
        <taxon>Bacillati</taxon>
        <taxon>Actinomycetota</taxon>
        <taxon>Actinomycetes</taxon>
        <taxon>Mycobacteriales</taxon>
        <taxon>Corynebacteriaceae</taxon>
        <taxon>Corynebacterium</taxon>
    </lineage>
</organism>
<feature type="transmembrane region" description="Helical" evidence="16">
    <location>
        <begin position="476"/>
        <end position="495"/>
    </location>
</feature>
<evidence type="ECO:0000256" key="14">
    <source>
        <dbReference type="PIRSR" id="PIRSR603373-1"/>
    </source>
</evidence>
<dbReference type="NCBIfam" id="TIGR00437">
    <property type="entry name" value="feoB"/>
    <property type="match status" value="1"/>
</dbReference>
<keyword evidence="3 16" id="KW-0813">Transport</keyword>
<sequence length="653" mass="70237">MKRAPRAIKEAPSCQKCGAGGTAQAPDHAPIIALIGAPNAGKSTLFNALTGAKAQMGNWPGTTVEVSRGAWRTPETTYDVIDFPGTYSLTAVSPDEYLTREMLLERAPEERPDLVIVVADASQLARSLYLAAEIAEEPYRVVLALTKSDIAAKREVSVNPQALEAALGIPVVAVDPRRKSNIAAVAETVARAMRRTPTRISPLDPALPDEERLDARFELIDQAVAASIGTEGGNSSFSDRIDRFVLHPLLGSLIFLVAMWLVFQITTTVAAPLQDGLESFITGTISDVVSSWLPDIPLIQGLIVNGLISGVGMVLTFAPLMALMFLCLAILEDSGYMARAAVVSDRLMRSIGLPGKAFIPLIVGFGCNVPAISATRVLGNPRHRILTALLIPFTSCSARLTVYVMLASTFFPDHAGSVVFLMYLISIGLIVLTGLALRHTLWRTMPSEPLVIDLPEYQLPVPRLVFSVMWQRLRGFLQTAGGIIVVTVTLVWLLQSTPVASNHSWGDEDLPPQDSAYGVISDGISPIFEPAGFGSWSLSGTLITGFVAKEAVISTWAQTYAVDDVTDDDADTQASSPLAQNIRQDFAEASGGHTIPAVWAFMIFLLAYTPCVATLAAQKREIGLKWTLFGLLIQLGGAWALSVLTFQLLKLFL</sequence>
<feature type="binding site" evidence="14">
    <location>
        <begin position="36"/>
        <end position="43"/>
    </location>
    <ligand>
        <name>GTP</name>
        <dbReference type="ChEBI" id="CHEBI:37565"/>
        <label>1</label>
    </ligand>
</feature>
<dbReference type="InterPro" id="IPR027417">
    <property type="entry name" value="P-loop_NTPase"/>
</dbReference>
<keyword evidence="6 16" id="KW-0812">Transmembrane</keyword>
<dbReference type="InterPro" id="IPR003373">
    <property type="entry name" value="Fe2_transport_prot-B"/>
</dbReference>
<evidence type="ECO:0000256" key="3">
    <source>
        <dbReference type="ARBA" id="ARBA00022448"/>
    </source>
</evidence>
<keyword evidence="7 14" id="KW-0547">Nucleotide-binding</keyword>
<evidence type="ECO:0000256" key="6">
    <source>
        <dbReference type="ARBA" id="ARBA00022692"/>
    </source>
</evidence>
<dbReference type="Pfam" id="PF07670">
    <property type="entry name" value="Gate"/>
    <property type="match status" value="2"/>
</dbReference>
<name>A0A7H0SL37_9CORY</name>
<feature type="transmembrane region" description="Helical" evidence="16">
    <location>
        <begin position="418"/>
        <end position="437"/>
    </location>
</feature>
<keyword evidence="15" id="KW-0479">Metal-binding</keyword>
<feature type="binding site" evidence="15">
    <location>
        <position position="47"/>
    </location>
    <ligand>
        <name>Mg(2+)</name>
        <dbReference type="ChEBI" id="CHEBI:18420"/>
        <label>2</label>
    </ligand>
</feature>
<dbReference type="InterPro" id="IPR011642">
    <property type="entry name" value="Gate_dom"/>
</dbReference>
<dbReference type="Gene3D" id="3.40.50.300">
    <property type="entry name" value="P-loop containing nucleotide triphosphate hydrolases"/>
    <property type="match status" value="1"/>
</dbReference>
<feature type="transmembrane region" description="Helical" evidence="16">
    <location>
        <begin position="244"/>
        <end position="263"/>
    </location>
</feature>
<keyword evidence="12 16" id="KW-0472">Membrane</keyword>
<keyword evidence="19" id="KW-1185">Reference proteome</keyword>
<evidence type="ECO:0000256" key="10">
    <source>
        <dbReference type="ARBA" id="ARBA00023065"/>
    </source>
</evidence>
<dbReference type="GO" id="GO:0005886">
    <property type="term" value="C:plasma membrane"/>
    <property type="evidence" value="ECO:0007669"/>
    <property type="project" value="UniProtKB-SubCell"/>
</dbReference>
<dbReference type="GO" id="GO:0015093">
    <property type="term" value="F:ferrous iron transmembrane transporter activity"/>
    <property type="evidence" value="ECO:0007669"/>
    <property type="project" value="UniProtKB-UniRule"/>
</dbReference>
<comment type="function">
    <text evidence="1 16">Probable transporter of a GTP-driven Fe(2+) uptake system.</text>
</comment>
<feature type="binding site" evidence="15">
    <location>
        <position position="48"/>
    </location>
    <ligand>
        <name>Mg(2+)</name>
        <dbReference type="ChEBI" id="CHEBI:18420"/>
        <label>2</label>
    </ligand>
</feature>
<feature type="transmembrane region" description="Helical" evidence="16">
    <location>
        <begin position="628"/>
        <end position="649"/>
    </location>
</feature>
<dbReference type="Proteomes" id="UP000516320">
    <property type="component" value="Chromosome"/>
</dbReference>
<keyword evidence="5 16" id="KW-0410">Iron transport</keyword>
<dbReference type="InterPro" id="IPR011640">
    <property type="entry name" value="Fe2_transport_prot_B_C"/>
</dbReference>
<evidence type="ECO:0000256" key="11">
    <source>
        <dbReference type="ARBA" id="ARBA00023134"/>
    </source>
</evidence>
<evidence type="ECO:0000256" key="13">
    <source>
        <dbReference type="NCBIfam" id="TIGR00437"/>
    </source>
</evidence>
<evidence type="ECO:0000256" key="15">
    <source>
        <dbReference type="PIRSR" id="PIRSR603373-2"/>
    </source>
</evidence>
<keyword evidence="10" id="KW-0406">Ion transport</keyword>
<dbReference type="Pfam" id="PF02421">
    <property type="entry name" value="FeoB_N"/>
    <property type="match status" value="1"/>
</dbReference>
<dbReference type="InterPro" id="IPR030389">
    <property type="entry name" value="G_FEOB_dom"/>
</dbReference>
<dbReference type="EMBL" id="CP046884">
    <property type="protein sequence ID" value="QNQ89262.1"/>
    <property type="molecule type" value="Genomic_DNA"/>
</dbReference>
<dbReference type="PROSITE" id="PS51711">
    <property type="entry name" value="G_FEOB"/>
    <property type="match status" value="1"/>
</dbReference>
<dbReference type="SUPFAM" id="SSF52540">
    <property type="entry name" value="P-loop containing nucleoside triphosphate hydrolases"/>
    <property type="match status" value="1"/>
</dbReference>
<feature type="domain" description="FeoB-type G" evidence="17">
    <location>
        <begin position="29"/>
        <end position="195"/>
    </location>
</feature>
<dbReference type="KEGG" id="cpoy:GP475_00415"/>
<dbReference type="PANTHER" id="PTHR43185:SF1">
    <property type="entry name" value="FE(2+) TRANSPORTER FEOB"/>
    <property type="match status" value="1"/>
</dbReference>
<evidence type="ECO:0000259" key="17">
    <source>
        <dbReference type="PROSITE" id="PS51711"/>
    </source>
</evidence>
<dbReference type="InterPro" id="IPR006073">
    <property type="entry name" value="GTP-bd"/>
</dbReference>
<dbReference type="AlphaFoldDB" id="A0A7H0SL37"/>
<keyword evidence="15" id="KW-0460">Magnesium</keyword>
<evidence type="ECO:0000256" key="9">
    <source>
        <dbReference type="ARBA" id="ARBA00023004"/>
    </source>
</evidence>
<evidence type="ECO:0000256" key="1">
    <source>
        <dbReference type="ARBA" id="ARBA00003926"/>
    </source>
</evidence>
<keyword evidence="11 14" id="KW-0342">GTP-binding</keyword>
<proteinExistence type="inferred from homology"/>
<dbReference type="Pfam" id="PF07664">
    <property type="entry name" value="FeoB_C"/>
    <property type="match status" value="1"/>
</dbReference>
<accession>A0A7H0SL37</accession>
<keyword evidence="9 16" id="KW-0408">Iron</keyword>
<dbReference type="PANTHER" id="PTHR43185">
    <property type="entry name" value="FERROUS IRON TRANSPORT PROTEIN B"/>
    <property type="match status" value="1"/>
</dbReference>
<dbReference type="InterPro" id="IPR050860">
    <property type="entry name" value="FeoB_GTPase"/>
</dbReference>